<dbReference type="STRING" id="240303.SAMN05421677_10824"/>
<dbReference type="Proteomes" id="UP000198860">
    <property type="component" value="Unassembled WGS sequence"/>
</dbReference>
<feature type="coiled-coil region" evidence="1">
    <location>
        <begin position="8"/>
        <end position="35"/>
    </location>
</feature>
<reference evidence="3" key="1">
    <citation type="submission" date="2016-10" db="EMBL/GenBank/DDBJ databases">
        <authorList>
            <person name="Varghese N."/>
            <person name="Submissions S."/>
        </authorList>
    </citation>
    <scope>NUCLEOTIDE SEQUENCE [LARGE SCALE GENOMIC DNA]</scope>
    <source>
        <strain evidence="3">CGMCC 1.3703</strain>
    </source>
</reference>
<dbReference type="InterPro" id="IPR010064">
    <property type="entry name" value="HK97-gp10_tail"/>
</dbReference>
<dbReference type="RefSeq" id="WP_167356061.1">
    <property type="nucleotide sequence ID" value="NZ_FNIZ01000008.1"/>
</dbReference>
<dbReference type="EMBL" id="FNIZ01000008">
    <property type="protein sequence ID" value="SDO79290.1"/>
    <property type="molecule type" value="Genomic_DNA"/>
</dbReference>
<name>A0A1H0MGM1_HALAD</name>
<sequence>MEVQFEGIDELISELEKLEVNVKRVKNKALRKAAEVLRDRMKEEVYSHGLVERSGEARESIVMSKVKDDSIYVGTPGGVAAPGFYLYFHEMGYYNVRAKRFIPPRPFASIAMELSRPGILDAYETELKKVMKL</sequence>
<evidence type="ECO:0000313" key="2">
    <source>
        <dbReference type="EMBL" id="SDO79290.1"/>
    </source>
</evidence>
<evidence type="ECO:0000313" key="3">
    <source>
        <dbReference type="Proteomes" id="UP000198860"/>
    </source>
</evidence>
<dbReference type="Pfam" id="PF04883">
    <property type="entry name" value="HK97-gp10_like"/>
    <property type="match status" value="1"/>
</dbReference>
<dbReference type="AlphaFoldDB" id="A0A1H0MGM1"/>
<proteinExistence type="predicted"/>
<protein>
    <submittedName>
        <fullName evidence="2">Phage protein, HK97 gp10 family</fullName>
    </submittedName>
</protein>
<evidence type="ECO:0000256" key="1">
    <source>
        <dbReference type="SAM" id="Coils"/>
    </source>
</evidence>
<dbReference type="NCBIfam" id="TIGR01725">
    <property type="entry name" value="phge_HK97_gp10"/>
    <property type="match status" value="1"/>
</dbReference>
<organism evidence="2 3">
    <name type="scientific">Halobacillus aidingensis</name>
    <dbReference type="NCBI Taxonomy" id="240303"/>
    <lineage>
        <taxon>Bacteria</taxon>
        <taxon>Bacillati</taxon>
        <taxon>Bacillota</taxon>
        <taxon>Bacilli</taxon>
        <taxon>Bacillales</taxon>
        <taxon>Bacillaceae</taxon>
        <taxon>Halobacillus</taxon>
    </lineage>
</organism>
<keyword evidence="1" id="KW-0175">Coiled coil</keyword>
<gene>
    <name evidence="2" type="ORF">SAMN05421677_10824</name>
</gene>
<keyword evidence="3" id="KW-1185">Reference proteome</keyword>
<accession>A0A1H0MGM1</accession>